<evidence type="ECO:0000313" key="3">
    <source>
        <dbReference type="Proteomes" id="UP000707451"/>
    </source>
</evidence>
<feature type="region of interest" description="Disordered" evidence="1">
    <location>
        <begin position="51"/>
        <end position="73"/>
    </location>
</feature>
<evidence type="ECO:0000256" key="1">
    <source>
        <dbReference type="SAM" id="MobiDB-lite"/>
    </source>
</evidence>
<dbReference type="EMBL" id="JAHRHY010000012">
    <property type="protein sequence ID" value="KAG9064959.1"/>
    <property type="molecule type" value="Genomic_DNA"/>
</dbReference>
<protein>
    <submittedName>
        <fullName evidence="2">Uncharacterized protein</fullName>
    </submittedName>
</protein>
<organism evidence="2 3">
    <name type="scientific">Linnemannia hyalina</name>
    <dbReference type="NCBI Taxonomy" id="64524"/>
    <lineage>
        <taxon>Eukaryota</taxon>
        <taxon>Fungi</taxon>
        <taxon>Fungi incertae sedis</taxon>
        <taxon>Mucoromycota</taxon>
        <taxon>Mortierellomycotina</taxon>
        <taxon>Mortierellomycetes</taxon>
        <taxon>Mortierellales</taxon>
        <taxon>Mortierellaceae</taxon>
        <taxon>Linnemannia</taxon>
    </lineage>
</organism>
<dbReference type="Proteomes" id="UP000707451">
    <property type="component" value="Unassembled WGS sequence"/>
</dbReference>
<comment type="caution">
    <text evidence="2">The sequence shown here is derived from an EMBL/GenBank/DDBJ whole genome shotgun (WGS) entry which is preliminary data.</text>
</comment>
<sequence>MEPIPSNTTQVTASEVRPDDPIINDKLARGQIEQLVINALNEFGQGIAKTEFAKKDGEEDQNDIKKDGEGEEEGLKKEYIKTDNDVELLKARIAEGLNGVVLSKMRGILYGGLSGPSYHMVFVTSL</sequence>
<proteinExistence type="predicted"/>
<accession>A0A9P8BQI0</accession>
<reference evidence="2" key="1">
    <citation type="submission" date="2021-06" db="EMBL/GenBank/DDBJ databases">
        <title>Genome Sequence of Mortierella hyaline Strain SCG-10, a Cold-Adapted, Nitrate-Reducing Fungus Isolated from Soil in Minnesota, USA.</title>
        <authorList>
            <person name="Aldossari N."/>
        </authorList>
    </citation>
    <scope>NUCLEOTIDE SEQUENCE</scope>
    <source>
        <strain evidence="2">SCG-10</strain>
    </source>
</reference>
<name>A0A9P8BQI0_9FUNG</name>
<dbReference type="AlphaFoldDB" id="A0A9P8BQI0"/>
<keyword evidence="3" id="KW-1185">Reference proteome</keyword>
<gene>
    <name evidence="2" type="ORF">KI688_002277</name>
</gene>
<dbReference type="OrthoDB" id="10505901at2759"/>
<evidence type="ECO:0000313" key="2">
    <source>
        <dbReference type="EMBL" id="KAG9064959.1"/>
    </source>
</evidence>